<evidence type="ECO:0000256" key="5">
    <source>
        <dbReference type="ARBA" id="ARBA00022827"/>
    </source>
</evidence>
<comment type="similarity">
    <text evidence="2">Belongs to the GMC oxidoreductase family.</text>
</comment>
<evidence type="ECO:0000256" key="12">
    <source>
        <dbReference type="ARBA" id="ARBA00049645"/>
    </source>
</evidence>
<evidence type="ECO:0000256" key="4">
    <source>
        <dbReference type="ARBA" id="ARBA00022630"/>
    </source>
</evidence>
<organism evidence="18 19">
    <name type="scientific">Nocardia bovistercoris</name>
    <dbReference type="NCBI Taxonomy" id="2785916"/>
    <lineage>
        <taxon>Bacteria</taxon>
        <taxon>Bacillati</taxon>
        <taxon>Actinomycetota</taxon>
        <taxon>Actinomycetes</taxon>
        <taxon>Mycobacteriales</taxon>
        <taxon>Nocardiaceae</taxon>
        <taxon>Nocardia</taxon>
    </lineage>
</organism>
<gene>
    <name evidence="18" type="ORF">IT779_24200</name>
</gene>
<evidence type="ECO:0000256" key="6">
    <source>
        <dbReference type="ARBA" id="ARBA00023002"/>
    </source>
</evidence>
<name>A0A931N2D3_9NOCA</name>
<dbReference type="PANTHER" id="PTHR47470">
    <property type="entry name" value="CHOLESTEROL OXIDASE"/>
    <property type="match status" value="1"/>
</dbReference>
<dbReference type="GO" id="GO:0050660">
    <property type="term" value="F:flavin adenine dinucleotide binding"/>
    <property type="evidence" value="ECO:0007669"/>
    <property type="project" value="InterPro"/>
</dbReference>
<feature type="domain" description="Glucose-methanol-choline oxidoreductase N-terminal" evidence="16">
    <location>
        <begin position="57"/>
        <end position="335"/>
    </location>
</feature>
<evidence type="ECO:0000313" key="19">
    <source>
        <dbReference type="Proteomes" id="UP000655751"/>
    </source>
</evidence>
<dbReference type="Gene3D" id="3.30.410.10">
    <property type="entry name" value="Cholesterol Oxidase, domain 2"/>
    <property type="match status" value="1"/>
</dbReference>
<sequence>MTAPGSELRRERLNDLTRRAVLIGAALGIAGVSSGGFAHAQSALTDAPIREVRCRAVVIGAGLAGAVTAYRLAEAGVRTLVLERGRRWDVDHAGDTFATTRTLDKRAFYSADPNSSLYQTFPGGDTFPGIVEILPGDGLAVVCGAGVGGGTLIYAGATIRPGEAVFRQMLPTIDWATMDGEYYPRAARRLQATPIPDDVLAHPNWSGAREFMRIAEAAGMTPERVLQTVDWDIVRQELSGERVPALSVGEYLLGVNSGARNSVDKTYLAQAERTGNVVVAPLHRVLSIETDPGTGRFGLDVERVTDSGSPVEYLHVVADAVFCAAGSAGTSKLLVAARETGALANLNDEVGRYWGGNGDEGWAQLMTVKATAGTQGGGISVAIRDDDNPSAPVTLENTALPLPADLHLLGMLGMSVCPAVGEFRYDPSTGQVTPHWPPDIQAADRAATRDLIRRIAAGSDAAGAELATAIDHAISSLADRPGVPTQARGLLHLLTGVPTDSVNVGPLVPFTGHPLGGATLDTACDNHGRVHGHRGLYVTDAALIPGSTGACNPSWTIAALAERCLDTIIDQDIDTVF</sequence>
<keyword evidence="8" id="KW-1207">Sterol metabolism</keyword>
<dbReference type="EMBL" id="JADMLG010000010">
    <property type="protein sequence ID" value="MBH0779375.1"/>
    <property type="molecule type" value="Genomic_DNA"/>
</dbReference>
<comment type="pathway">
    <text evidence="12">Steroid metabolism; cholesterol degradation.</text>
</comment>
<evidence type="ECO:0000256" key="15">
    <source>
        <dbReference type="ARBA" id="ARBA00049778"/>
    </source>
</evidence>
<dbReference type="GO" id="GO:0004769">
    <property type="term" value="F:steroid Delta-isomerase activity"/>
    <property type="evidence" value="ECO:0007669"/>
    <property type="project" value="UniProtKB-EC"/>
</dbReference>
<keyword evidence="4" id="KW-0285">Flavoprotein</keyword>
<evidence type="ECO:0000256" key="3">
    <source>
        <dbReference type="ARBA" id="ARBA00022548"/>
    </source>
</evidence>
<dbReference type="GO" id="GO:0016995">
    <property type="term" value="F:cholesterol oxidase activity"/>
    <property type="evidence" value="ECO:0007669"/>
    <property type="project" value="UniProtKB-EC"/>
</dbReference>
<dbReference type="InterPro" id="IPR036188">
    <property type="entry name" value="FAD/NAD-bd_sf"/>
</dbReference>
<keyword evidence="3" id="KW-0153">Cholesterol metabolism</keyword>
<evidence type="ECO:0000259" key="16">
    <source>
        <dbReference type="Pfam" id="PF00732"/>
    </source>
</evidence>
<reference evidence="18" key="1">
    <citation type="submission" date="2020-11" db="EMBL/GenBank/DDBJ databases">
        <title>Nocardia NEAU-351.nov., a novel actinomycete isolated from the cow dung.</title>
        <authorList>
            <person name="Zhang X."/>
        </authorList>
    </citation>
    <scope>NUCLEOTIDE SEQUENCE</scope>
    <source>
        <strain evidence="18">NEAU-351</strain>
    </source>
</reference>
<dbReference type="PANTHER" id="PTHR47470:SF1">
    <property type="entry name" value="FAD-DEPENDENT OXIDOREDUCTASE 2 FAD BINDING DOMAIN-CONTAINING PROTEIN"/>
    <property type="match status" value="1"/>
</dbReference>
<dbReference type="InterPro" id="IPR000172">
    <property type="entry name" value="GMC_OxRdtase_N"/>
</dbReference>
<evidence type="ECO:0000256" key="11">
    <source>
        <dbReference type="ARBA" id="ARBA00038856"/>
    </source>
</evidence>
<evidence type="ECO:0000256" key="8">
    <source>
        <dbReference type="ARBA" id="ARBA00023166"/>
    </source>
</evidence>
<evidence type="ECO:0000256" key="10">
    <source>
        <dbReference type="ARBA" id="ARBA00023235"/>
    </source>
</evidence>
<dbReference type="PROSITE" id="PS51318">
    <property type="entry name" value="TAT"/>
    <property type="match status" value="1"/>
</dbReference>
<dbReference type="RefSeq" id="WP_196151683.1">
    <property type="nucleotide sequence ID" value="NZ_JADMLG010000010.1"/>
</dbReference>
<keyword evidence="5" id="KW-0274">FAD</keyword>
<dbReference type="Pfam" id="PF00732">
    <property type="entry name" value="GMC_oxred_N"/>
    <property type="match status" value="1"/>
</dbReference>
<dbReference type="Proteomes" id="UP000655751">
    <property type="component" value="Unassembled WGS sequence"/>
</dbReference>
<keyword evidence="19" id="KW-1185">Reference proteome</keyword>
<dbReference type="EC" id="5.3.3.1" evidence="11"/>
<dbReference type="Pfam" id="PF22500">
    <property type="entry name" value="GMC_oxred_C_1st"/>
    <property type="match status" value="1"/>
</dbReference>
<evidence type="ECO:0000256" key="13">
    <source>
        <dbReference type="ARBA" id="ARBA00049723"/>
    </source>
</evidence>
<keyword evidence="9" id="KW-0753">Steroid metabolism</keyword>
<evidence type="ECO:0000256" key="2">
    <source>
        <dbReference type="ARBA" id="ARBA00010790"/>
    </source>
</evidence>
<dbReference type="InterPro" id="IPR006311">
    <property type="entry name" value="TAT_signal"/>
</dbReference>
<keyword evidence="7" id="KW-0443">Lipid metabolism</keyword>
<evidence type="ECO:0000256" key="9">
    <source>
        <dbReference type="ARBA" id="ARBA00023221"/>
    </source>
</evidence>
<dbReference type="InterPro" id="IPR007867">
    <property type="entry name" value="GMC_OxRtase_C"/>
</dbReference>
<dbReference type="EC" id="1.1.3.6" evidence="13"/>
<dbReference type="SUPFAM" id="SSF51905">
    <property type="entry name" value="FAD/NAD(P)-binding domain"/>
    <property type="match status" value="1"/>
</dbReference>
<dbReference type="GO" id="GO:0008203">
    <property type="term" value="P:cholesterol metabolic process"/>
    <property type="evidence" value="ECO:0007669"/>
    <property type="project" value="UniProtKB-KW"/>
</dbReference>
<dbReference type="Pfam" id="PF05199">
    <property type="entry name" value="GMC_oxred_C"/>
    <property type="match status" value="1"/>
</dbReference>
<keyword evidence="6" id="KW-0560">Oxidoreductase</keyword>
<comment type="caution">
    <text evidence="18">The sequence shown here is derived from an EMBL/GenBank/DDBJ whole genome shotgun (WGS) entry which is preliminary data.</text>
</comment>
<comment type="cofactor">
    <cofactor evidence="1">
        <name>FAD</name>
        <dbReference type="ChEBI" id="CHEBI:57692"/>
    </cofactor>
</comment>
<evidence type="ECO:0000313" key="18">
    <source>
        <dbReference type="EMBL" id="MBH0779375.1"/>
    </source>
</evidence>
<evidence type="ECO:0000256" key="14">
    <source>
        <dbReference type="ARBA" id="ARBA00049744"/>
    </source>
</evidence>
<proteinExistence type="inferred from homology"/>
<accession>A0A931N2D3</accession>
<keyword evidence="10" id="KW-0413">Isomerase</keyword>
<evidence type="ECO:0000256" key="7">
    <source>
        <dbReference type="ARBA" id="ARBA00023098"/>
    </source>
</evidence>
<protein>
    <recommendedName>
        <fullName evidence="14">Cholesterol oxidase</fullName>
        <ecNumber evidence="13">1.1.3.6</ecNumber>
        <ecNumber evidence="11">5.3.3.1</ecNumber>
    </recommendedName>
    <alternativeName>
        <fullName evidence="15">Cholesterol isomerase</fullName>
    </alternativeName>
</protein>
<evidence type="ECO:0000259" key="17">
    <source>
        <dbReference type="Pfam" id="PF05199"/>
    </source>
</evidence>
<dbReference type="InterPro" id="IPR052542">
    <property type="entry name" value="Cholesterol_Oxidase"/>
</dbReference>
<dbReference type="Gene3D" id="3.50.50.60">
    <property type="entry name" value="FAD/NAD(P)-binding domain"/>
    <property type="match status" value="1"/>
</dbReference>
<feature type="domain" description="Glucose-methanol-choline oxidoreductase C-terminal" evidence="17">
    <location>
        <begin position="512"/>
        <end position="561"/>
    </location>
</feature>
<dbReference type="SUPFAM" id="SSF54373">
    <property type="entry name" value="FAD-linked reductases, C-terminal domain"/>
    <property type="match status" value="1"/>
</dbReference>
<dbReference type="AlphaFoldDB" id="A0A931N2D3"/>
<evidence type="ECO:0000256" key="1">
    <source>
        <dbReference type="ARBA" id="ARBA00001974"/>
    </source>
</evidence>